<feature type="transmembrane region" description="Helical" evidence="1">
    <location>
        <begin position="284"/>
        <end position="303"/>
    </location>
</feature>
<dbReference type="RefSeq" id="WP_283739605.1">
    <property type="nucleotide sequence ID" value="NZ_JASJEV010000002.1"/>
</dbReference>
<proteinExistence type="predicted"/>
<comment type="caution">
    <text evidence="2">The sequence shown here is derived from an EMBL/GenBank/DDBJ whole genome shotgun (WGS) entry which is preliminary data.</text>
</comment>
<reference evidence="2 3" key="1">
    <citation type="submission" date="2023-05" db="EMBL/GenBank/DDBJ databases">
        <title>Chelatococcus sp. nov., a moderately thermophilic bacterium isolated from hot spring microbial mat.</title>
        <authorList>
            <person name="Hu C.-J."/>
            <person name="Li W.-J."/>
        </authorList>
    </citation>
    <scope>NUCLEOTIDE SEQUENCE [LARGE SCALE GENOMIC DNA]</scope>
    <source>
        <strain evidence="2 3">SYSU G07232</strain>
    </source>
</reference>
<dbReference type="InterPro" id="IPR016035">
    <property type="entry name" value="Acyl_Trfase/lysoPLipase"/>
</dbReference>
<sequence length="825" mass="90639">MGEAIVANPVGRNTTVHRWRWWAFVLDVALTLWVARAAFASAMIGFLVLFLAPQAQDLFADWIEGARPWSLLFFTRAAEFLFLLFVVWAMPLHYSARFLLDRDARYQNGWKRGGSTSGAIEGIEIWVPRLLGLSAFAVVLVGLTRALANVPDSGDSNLRLAAQQQMWVMVAATLACAVLFYRFVEVRRRKGGRIARFGRHLDRLVRPVSSRILAALPLGGEGAAGRGVSIGVVLLTIVFAVSAWVVAVGAEMAASRAPRALAIPLIFGAWLPVLTLASHYGRKYYVPFITLAVAASALLTVIIGDNHTVRRISVAPLPGLTFDKAVELWRKANDCSDEPQRCPRPLVIAAAGGASRAGFYTASVIGHLMDVTSPAGRPDATLVRNRLFAISGVSGGSVGAAFAVTALATQDGRTAPPCKWLHPLPPKDDLWFGTTVYGWRDCLEMLLAGDFLTPVAIGLSFHDLLRFGWWQDRAALLEKTWERRFEAIIDHKSLFAGSSADGGPCAGLGCPFTRLAPSDERWLPLLALNGTSMSTGRRIVTTLLCPDREARDGAPCLRDGTVQTRLFDEAYHFHALLGDDRPPDAEWPWYQRLWAYGQRWFLADYWAHLTAGKQFNDIRLSTAALNSARFPVVSPPGAIRNTEQQVVDRIVDGGYFENFGALTALELARALRAKGLRPFVLVISNDPETLADLPADIEADWPKVSGLAHAEEMDGRWFGGITGPLDAFANTRNARGTLAMAQLRAEMRTLLNEDGRSHVAHVRVRPEVDGERTKALSMSWWLSQPVQARLHEQIECRENAQALSDVLREVFARETGLAGKSCRPQ</sequence>
<evidence type="ECO:0008006" key="4">
    <source>
        <dbReference type="Google" id="ProtNLM"/>
    </source>
</evidence>
<organism evidence="2 3">
    <name type="scientific">Chelatococcus albus</name>
    <dbReference type="NCBI Taxonomy" id="3047466"/>
    <lineage>
        <taxon>Bacteria</taxon>
        <taxon>Pseudomonadati</taxon>
        <taxon>Pseudomonadota</taxon>
        <taxon>Alphaproteobacteria</taxon>
        <taxon>Hyphomicrobiales</taxon>
        <taxon>Chelatococcaceae</taxon>
        <taxon>Chelatococcus</taxon>
    </lineage>
</organism>
<dbReference type="Proteomes" id="UP001321492">
    <property type="component" value="Unassembled WGS sequence"/>
</dbReference>
<accession>A0ABT7AE30</accession>
<feature type="transmembrane region" description="Helical" evidence="1">
    <location>
        <begin position="230"/>
        <end position="248"/>
    </location>
</feature>
<evidence type="ECO:0000313" key="2">
    <source>
        <dbReference type="EMBL" id="MDJ1157625.1"/>
    </source>
</evidence>
<keyword evidence="1" id="KW-0812">Transmembrane</keyword>
<protein>
    <recommendedName>
        <fullName evidence="4">PNPLA domain-containing protein</fullName>
    </recommendedName>
</protein>
<dbReference type="EMBL" id="JASJEV010000002">
    <property type="protein sequence ID" value="MDJ1157625.1"/>
    <property type="molecule type" value="Genomic_DNA"/>
</dbReference>
<feature type="transmembrane region" description="Helical" evidence="1">
    <location>
        <begin position="130"/>
        <end position="147"/>
    </location>
</feature>
<feature type="transmembrane region" description="Helical" evidence="1">
    <location>
        <begin position="71"/>
        <end position="92"/>
    </location>
</feature>
<keyword evidence="3" id="KW-1185">Reference proteome</keyword>
<gene>
    <name evidence="2" type="ORF">QNA08_05185</name>
</gene>
<keyword evidence="1" id="KW-1133">Transmembrane helix</keyword>
<feature type="transmembrane region" description="Helical" evidence="1">
    <location>
        <begin position="167"/>
        <end position="184"/>
    </location>
</feature>
<evidence type="ECO:0000256" key="1">
    <source>
        <dbReference type="SAM" id="Phobius"/>
    </source>
</evidence>
<dbReference type="SUPFAM" id="SSF52151">
    <property type="entry name" value="FabD/lysophospholipase-like"/>
    <property type="match status" value="1"/>
</dbReference>
<keyword evidence="1" id="KW-0472">Membrane</keyword>
<evidence type="ECO:0000313" key="3">
    <source>
        <dbReference type="Proteomes" id="UP001321492"/>
    </source>
</evidence>
<feature type="transmembrane region" description="Helical" evidence="1">
    <location>
        <begin position="21"/>
        <end position="51"/>
    </location>
</feature>
<feature type="transmembrane region" description="Helical" evidence="1">
    <location>
        <begin position="260"/>
        <end position="278"/>
    </location>
</feature>
<name>A0ABT7AE30_9HYPH</name>